<name>A0A841L8H7_9SPHN</name>
<reference evidence="2 3" key="1">
    <citation type="submission" date="2020-08" db="EMBL/GenBank/DDBJ databases">
        <title>Genomic Encyclopedia of Type Strains, Phase IV (KMG-IV): sequencing the most valuable type-strain genomes for metagenomic binning, comparative biology and taxonomic classification.</title>
        <authorList>
            <person name="Goeker M."/>
        </authorList>
    </citation>
    <scope>NUCLEOTIDE SEQUENCE [LARGE SCALE GENOMIC DNA]</scope>
    <source>
        <strain evidence="2 3">DSM 102189</strain>
    </source>
</reference>
<evidence type="ECO:0000256" key="1">
    <source>
        <dbReference type="SAM" id="MobiDB-lite"/>
    </source>
</evidence>
<keyword evidence="3" id="KW-1185">Reference proteome</keyword>
<sequence length="288" mass="30588">MLAIVAGLAIALVLGWWLRGAVAPADTRYMVPTTAAPSTDPGALAAPLERAQSDASDAASAAPEATVDSITAMQSRNSSVVTPRPVEGAPANVPDTPAASPPATSPTRKRSSAASQHYTEKRTRAVLTPGGALAKTADRPSGPPAAHGQFTAPRAVAAPGRDFSPSFNCRRATSWVNRMICNDEELAALDVQMSDAYGRAIAAEAPAGKRRIDANQANFLAQRAHCRTLACVDRVYRIRIDELHTRYIFPRKYPQPDIYPELRAGSVGLRAQVPELDNGKVTISVSKR</sequence>
<dbReference type="AlphaFoldDB" id="A0A841L8H7"/>
<accession>A0A841L8H7</accession>
<evidence type="ECO:0000313" key="2">
    <source>
        <dbReference type="EMBL" id="MBB6228937.1"/>
    </source>
</evidence>
<gene>
    <name evidence="2" type="ORF">FHS79_003135</name>
</gene>
<dbReference type="PANTHER" id="PTHR37549">
    <property type="entry name" value="LIPOPROTEIN LPRI"/>
    <property type="match status" value="1"/>
</dbReference>
<feature type="compositionally biased region" description="Low complexity" evidence="1">
    <location>
        <begin position="53"/>
        <end position="67"/>
    </location>
</feature>
<dbReference type="PANTHER" id="PTHR37549:SF1">
    <property type="entry name" value="LIPOPROTEIN LPRI"/>
    <property type="match status" value="1"/>
</dbReference>
<comment type="caution">
    <text evidence="2">The sequence shown here is derived from an EMBL/GenBank/DDBJ whole genome shotgun (WGS) entry which is preliminary data.</text>
</comment>
<feature type="region of interest" description="Disordered" evidence="1">
    <location>
        <begin position="48"/>
        <end position="67"/>
    </location>
</feature>
<proteinExistence type="predicted"/>
<dbReference type="InterPro" id="IPR052755">
    <property type="entry name" value="Lysozyme_Inhibitor_LprI"/>
</dbReference>
<organism evidence="2 3">
    <name type="scientific">Polymorphobacter multimanifer</name>
    <dbReference type="NCBI Taxonomy" id="1070431"/>
    <lineage>
        <taxon>Bacteria</taxon>
        <taxon>Pseudomonadati</taxon>
        <taxon>Pseudomonadota</taxon>
        <taxon>Alphaproteobacteria</taxon>
        <taxon>Sphingomonadales</taxon>
        <taxon>Sphingosinicellaceae</taxon>
        <taxon>Polymorphobacter</taxon>
    </lineage>
</organism>
<protein>
    <submittedName>
        <fullName evidence="2">Uncharacterized protein YecT (DUF1311 family)</fullName>
    </submittedName>
</protein>
<dbReference type="RefSeq" id="WP_184202202.1">
    <property type="nucleotide sequence ID" value="NZ_BMOX01000016.1"/>
</dbReference>
<dbReference type="Proteomes" id="UP000538147">
    <property type="component" value="Unassembled WGS sequence"/>
</dbReference>
<feature type="compositionally biased region" description="Polar residues" evidence="1">
    <location>
        <begin position="72"/>
        <end position="81"/>
    </location>
</feature>
<dbReference type="GO" id="GO:0005576">
    <property type="term" value="C:extracellular region"/>
    <property type="evidence" value="ECO:0007669"/>
    <property type="project" value="TreeGrafter"/>
</dbReference>
<dbReference type="EMBL" id="JACIIV010000028">
    <property type="protein sequence ID" value="MBB6228937.1"/>
    <property type="molecule type" value="Genomic_DNA"/>
</dbReference>
<feature type="region of interest" description="Disordered" evidence="1">
    <location>
        <begin position="72"/>
        <end position="149"/>
    </location>
</feature>
<evidence type="ECO:0000313" key="3">
    <source>
        <dbReference type="Proteomes" id="UP000538147"/>
    </source>
</evidence>